<keyword evidence="4" id="KW-1185">Reference proteome</keyword>
<evidence type="ECO:0000313" key="4">
    <source>
        <dbReference type="Proteomes" id="UP000600365"/>
    </source>
</evidence>
<reference evidence="3 4" key="1">
    <citation type="journal article" date="2014" name="Int. J. Syst. Evol. Microbiol.">
        <title>Complete genome sequence of Corynebacterium casei LMG S-19264T (=DSM 44701T), isolated from a smear-ripened cheese.</title>
        <authorList>
            <consortium name="US DOE Joint Genome Institute (JGI-PGF)"/>
            <person name="Walter F."/>
            <person name="Albersmeier A."/>
            <person name="Kalinowski J."/>
            <person name="Ruckert C."/>
        </authorList>
    </citation>
    <scope>NUCLEOTIDE SEQUENCE [LARGE SCALE GENOMIC DNA]</scope>
    <source>
        <strain evidence="3 4">CGMCC 4.7111</strain>
    </source>
</reference>
<dbReference type="AlphaFoldDB" id="A0A917Y6R4"/>
<dbReference type="GO" id="GO:0008476">
    <property type="term" value="F:protein-tyrosine sulfotransferase activity"/>
    <property type="evidence" value="ECO:0007669"/>
    <property type="project" value="InterPro"/>
</dbReference>
<dbReference type="Pfam" id="PF13469">
    <property type="entry name" value="Sulfotransfer_3"/>
    <property type="match status" value="1"/>
</dbReference>
<evidence type="ECO:0000256" key="1">
    <source>
        <dbReference type="ARBA" id="ARBA00022679"/>
    </source>
</evidence>
<keyword evidence="1" id="KW-0808">Transferase</keyword>
<comment type="caution">
    <text evidence="3">The sequence shown here is derived from an EMBL/GenBank/DDBJ whole genome shotgun (WGS) entry which is preliminary data.</text>
</comment>
<dbReference type="EMBL" id="BMMM01000007">
    <property type="protein sequence ID" value="GGN68357.1"/>
    <property type="molecule type" value="Genomic_DNA"/>
</dbReference>
<protein>
    <recommendedName>
        <fullName evidence="5">Sulfotransferase</fullName>
    </recommendedName>
</protein>
<evidence type="ECO:0000256" key="2">
    <source>
        <dbReference type="SAM" id="MobiDB-lite"/>
    </source>
</evidence>
<organism evidence="3 4">
    <name type="scientific">Streptomyces albiflavescens</name>
    <dbReference type="NCBI Taxonomy" id="1623582"/>
    <lineage>
        <taxon>Bacteria</taxon>
        <taxon>Bacillati</taxon>
        <taxon>Actinomycetota</taxon>
        <taxon>Actinomycetes</taxon>
        <taxon>Kitasatosporales</taxon>
        <taxon>Streptomycetaceae</taxon>
        <taxon>Streptomyces</taxon>
    </lineage>
</organism>
<evidence type="ECO:0008006" key="5">
    <source>
        <dbReference type="Google" id="ProtNLM"/>
    </source>
</evidence>
<dbReference type="SUPFAM" id="SSF52540">
    <property type="entry name" value="P-loop containing nucleoside triphosphate hydrolases"/>
    <property type="match status" value="1"/>
</dbReference>
<dbReference type="InterPro" id="IPR027417">
    <property type="entry name" value="P-loop_NTPase"/>
</dbReference>
<dbReference type="Proteomes" id="UP000600365">
    <property type="component" value="Unassembled WGS sequence"/>
</dbReference>
<sequence length="365" mass="40289">MIGDPVIRLFAQPRVGPSRGAPGARRRVHTAFSARSQTGLIGARQRGTVSDSVRPVFVLGCPRSGTTLLQLMLHAHPRIGLPPETRFVLPAYERRLGFGDLRERGNRAGLAQWITGRKETRFHELGVDAGHVAERITEGPPTLGSALAIALQAYAEEHGKIRWGDKRPAYALHVAEILRLFPDAQFIHLVRDGRDCVSSLLGMPWWHRGFHEAVATWSQVMDTTRGYARRLGSGSWHELRFEDLVADPEGQLRGVCGFLGEEYVPEMSEPYRVAGLAVPARKTWHRRTHGALDTSRAGNWATRLTPAQIALCDDVWGDRLTLARLRTGRRRPAGPRRTAALPARGGPATGRPRQTAHARLLGAST</sequence>
<evidence type="ECO:0000313" key="3">
    <source>
        <dbReference type="EMBL" id="GGN68357.1"/>
    </source>
</evidence>
<feature type="region of interest" description="Disordered" evidence="2">
    <location>
        <begin position="327"/>
        <end position="354"/>
    </location>
</feature>
<feature type="compositionally biased region" description="Low complexity" evidence="2">
    <location>
        <begin position="335"/>
        <end position="353"/>
    </location>
</feature>
<proteinExistence type="predicted"/>
<dbReference type="InterPro" id="IPR026634">
    <property type="entry name" value="TPST-like"/>
</dbReference>
<dbReference type="PANTHER" id="PTHR12788:SF10">
    <property type="entry name" value="PROTEIN-TYROSINE SULFOTRANSFERASE"/>
    <property type="match status" value="1"/>
</dbReference>
<accession>A0A917Y6R4</accession>
<name>A0A917Y6R4_9ACTN</name>
<gene>
    <name evidence="3" type="ORF">GCM10011579_041790</name>
</gene>
<dbReference type="PANTHER" id="PTHR12788">
    <property type="entry name" value="PROTEIN-TYROSINE SULFOTRANSFERASE 2"/>
    <property type="match status" value="1"/>
</dbReference>
<dbReference type="Gene3D" id="3.40.50.300">
    <property type="entry name" value="P-loop containing nucleotide triphosphate hydrolases"/>
    <property type="match status" value="1"/>
</dbReference>